<dbReference type="EMBL" id="SEWF01000033">
    <property type="protein sequence ID" value="RYU94003.1"/>
    <property type="molecule type" value="Genomic_DNA"/>
</dbReference>
<organism evidence="5 6">
    <name type="scientific">Emticicia agri</name>
    <dbReference type="NCBI Taxonomy" id="2492393"/>
    <lineage>
        <taxon>Bacteria</taxon>
        <taxon>Pseudomonadati</taxon>
        <taxon>Bacteroidota</taxon>
        <taxon>Cytophagia</taxon>
        <taxon>Cytophagales</taxon>
        <taxon>Leadbetterellaceae</taxon>
        <taxon>Emticicia</taxon>
    </lineage>
</organism>
<evidence type="ECO:0000259" key="3">
    <source>
        <dbReference type="Pfam" id="PF01408"/>
    </source>
</evidence>
<feature type="domain" description="GFO/IDH/MocA-like oxidoreductase" evidence="4">
    <location>
        <begin position="132"/>
        <end position="246"/>
    </location>
</feature>
<dbReference type="Gene3D" id="3.30.360.10">
    <property type="entry name" value="Dihydrodipicolinate Reductase, domain 2"/>
    <property type="match status" value="1"/>
</dbReference>
<dbReference type="PANTHER" id="PTHR22604">
    <property type="entry name" value="OXIDOREDUCTASES"/>
    <property type="match status" value="1"/>
</dbReference>
<evidence type="ECO:0000256" key="2">
    <source>
        <dbReference type="ARBA" id="ARBA00023002"/>
    </source>
</evidence>
<keyword evidence="2" id="KW-0560">Oxidoreductase</keyword>
<dbReference type="SUPFAM" id="SSF55347">
    <property type="entry name" value="Glyceraldehyde-3-phosphate dehydrogenase-like, C-terminal domain"/>
    <property type="match status" value="1"/>
</dbReference>
<dbReference type="PANTHER" id="PTHR22604:SF105">
    <property type="entry name" value="TRANS-1,2-DIHYDROBENZENE-1,2-DIOL DEHYDROGENASE"/>
    <property type="match status" value="1"/>
</dbReference>
<dbReference type="AlphaFoldDB" id="A0A4Q5LWX7"/>
<name>A0A4Q5LWX7_9BACT</name>
<dbReference type="InterPro" id="IPR036291">
    <property type="entry name" value="NAD(P)-bd_dom_sf"/>
</dbReference>
<dbReference type="InterPro" id="IPR000683">
    <property type="entry name" value="Gfo/Idh/MocA-like_OxRdtase_N"/>
</dbReference>
<dbReference type="Pfam" id="PF01408">
    <property type="entry name" value="GFO_IDH_MocA"/>
    <property type="match status" value="1"/>
</dbReference>
<proteinExistence type="inferred from homology"/>
<comment type="caution">
    <text evidence="5">The sequence shown here is derived from an EMBL/GenBank/DDBJ whole genome shotgun (WGS) entry which is preliminary data.</text>
</comment>
<dbReference type="GO" id="GO:0000166">
    <property type="term" value="F:nucleotide binding"/>
    <property type="evidence" value="ECO:0007669"/>
    <property type="project" value="InterPro"/>
</dbReference>
<dbReference type="SUPFAM" id="SSF51735">
    <property type="entry name" value="NAD(P)-binding Rossmann-fold domains"/>
    <property type="match status" value="1"/>
</dbReference>
<dbReference type="InterPro" id="IPR050984">
    <property type="entry name" value="Gfo/Idh/MocA_domain"/>
</dbReference>
<dbReference type="GO" id="GO:0016491">
    <property type="term" value="F:oxidoreductase activity"/>
    <property type="evidence" value="ECO:0007669"/>
    <property type="project" value="UniProtKB-KW"/>
</dbReference>
<evidence type="ECO:0000259" key="4">
    <source>
        <dbReference type="Pfam" id="PF22725"/>
    </source>
</evidence>
<evidence type="ECO:0000313" key="6">
    <source>
        <dbReference type="Proteomes" id="UP000293162"/>
    </source>
</evidence>
<reference evidence="5 6" key="1">
    <citation type="submission" date="2019-02" db="EMBL/GenBank/DDBJ databases">
        <title>Bacterial novel species Emticicia sp. 17J42-9 isolated from soil.</title>
        <authorList>
            <person name="Jung H.-Y."/>
        </authorList>
    </citation>
    <scope>NUCLEOTIDE SEQUENCE [LARGE SCALE GENOMIC DNA]</scope>
    <source>
        <strain evidence="5 6">17J42-9</strain>
    </source>
</reference>
<dbReference type="InterPro" id="IPR055170">
    <property type="entry name" value="GFO_IDH_MocA-like_dom"/>
</dbReference>
<evidence type="ECO:0000313" key="5">
    <source>
        <dbReference type="EMBL" id="RYU94003.1"/>
    </source>
</evidence>
<sequence length="328" mass="37138">MAKPIKWGIIGLGKIADKFATDLVKVTHTQLHAVASSSIERAKDFAQKFGAPYHYDSYEDIFKTPELDVVYIATPHSSHAEYSILCLKNKMPVLCEKPFAMNLKQVEKMVEAARENDTFLMEAMWTRFLPVIQKTQELIEEDRIGKIKTIHADFGFVAPFTPERRTLNPALGGGALLDIGIYPAYLSLLLLGYPTDIHAMSTFGKTGVDETTSIVFKYPQATALLNATFGSRTRTEALIYGEKGYIHLPERFHESKTVTLYETDKDPLTFTFERETRGYNFEIEEVNNCLRNNKKESVKMPLSMSVKLMSLLDEIRQKAGIRYEGIDS</sequence>
<keyword evidence="6" id="KW-1185">Reference proteome</keyword>
<feature type="domain" description="Gfo/Idh/MocA-like oxidoreductase N-terminal" evidence="3">
    <location>
        <begin position="5"/>
        <end position="121"/>
    </location>
</feature>
<dbReference type="OrthoDB" id="9795543at2"/>
<dbReference type="Pfam" id="PF22725">
    <property type="entry name" value="GFO_IDH_MocA_C3"/>
    <property type="match status" value="1"/>
</dbReference>
<dbReference type="Gene3D" id="3.40.50.720">
    <property type="entry name" value="NAD(P)-binding Rossmann-like Domain"/>
    <property type="match status" value="1"/>
</dbReference>
<dbReference type="Proteomes" id="UP000293162">
    <property type="component" value="Unassembled WGS sequence"/>
</dbReference>
<evidence type="ECO:0000256" key="1">
    <source>
        <dbReference type="ARBA" id="ARBA00010928"/>
    </source>
</evidence>
<comment type="similarity">
    <text evidence="1">Belongs to the Gfo/Idh/MocA family.</text>
</comment>
<protein>
    <submittedName>
        <fullName evidence="5">Gfo/Idh/MocA family oxidoreductase</fullName>
    </submittedName>
</protein>
<gene>
    <name evidence="5" type="ORF">EWM59_19180</name>
</gene>
<dbReference type="RefSeq" id="WP_130022875.1">
    <property type="nucleotide sequence ID" value="NZ_SEWF01000033.1"/>
</dbReference>
<accession>A0A4Q5LWX7</accession>